<dbReference type="PROSITE" id="PS51257">
    <property type="entry name" value="PROKAR_LIPOPROTEIN"/>
    <property type="match status" value="1"/>
</dbReference>
<gene>
    <name evidence="2" type="ORF">GCM10007925_02720</name>
</gene>
<feature type="chain" id="PRO_5046738599" description="Lipoprotein" evidence="1">
    <location>
        <begin position="23"/>
        <end position="141"/>
    </location>
</feature>
<organism evidence="2 3">
    <name type="scientific">Sphingomonas astaxanthinifaciens DSM 22298</name>
    <dbReference type="NCBI Taxonomy" id="1123267"/>
    <lineage>
        <taxon>Bacteria</taxon>
        <taxon>Pseudomonadati</taxon>
        <taxon>Pseudomonadota</taxon>
        <taxon>Alphaproteobacteria</taxon>
        <taxon>Sphingomonadales</taxon>
        <taxon>Sphingomonadaceae</taxon>
        <taxon>Sphingomonas</taxon>
    </lineage>
</organism>
<evidence type="ECO:0008006" key="4">
    <source>
        <dbReference type="Google" id="ProtNLM"/>
    </source>
</evidence>
<evidence type="ECO:0000313" key="2">
    <source>
        <dbReference type="EMBL" id="GLR46561.1"/>
    </source>
</evidence>
<evidence type="ECO:0000256" key="1">
    <source>
        <dbReference type="SAM" id="SignalP"/>
    </source>
</evidence>
<accession>A0ABQ5Z5A2</accession>
<proteinExistence type="predicted"/>
<dbReference type="Proteomes" id="UP001156703">
    <property type="component" value="Unassembled WGS sequence"/>
</dbReference>
<evidence type="ECO:0000313" key="3">
    <source>
        <dbReference type="Proteomes" id="UP001156703"/>
    </source>
</evidence>
<feature type="signal peptide" evidence="1">
    <location>
        <begin position="1"/>
        <end position="22"/>
    </location>
</feature>
<dbReference type="EMBL" id="BSOO01000002">
    <property type="protein sequence ID" value="GLR46561.1"/>
    <property type="molecule type" value="Genomic_DNA"/>
</dbReference>
<comment type="caution">
    <text evidence="2">The sequence shown here is derived from an EMBL/GenBank/DDBJ whole genome shotgun (WGS) entry which is preliminary data.</text>
</comment>
<keyword evidence="3" id="KW-1185">Reference proteome</keyword>
<keyword evidence="1" id="KW-0732">Signal</keyword>
<protein>
    <recommendedName>
        <fullName evidence="4">Lipoprotein</fullName>
    </recommendedName>
</protein>
<dbReference type="RefSeq" id="WP_029941458.1">
    <property type="nucleotide sequence ID" value="NZ_BSOO01000002.1"/>
</dbReference>
<reference evidence="3" key="1">
    <citation type="journal article" date="2019" name="Int. J. Syst. Evol. Microbiol.">
        <title>The Global Catalogue of Microorganisms (GCM) 10K type strain sequencing project: providing services to taxonomists for standard genome sequencing and annotation.</title>
        <authorList>
            <consortium name="The Broad Institute Genomics Platform"/>
            <consortium name="The Broad Institute Genome Sequencing Center for Infectious Disease"/>
            <person name="Wu L."/>
            <person name="Ma J."/>
        </authorList>
    </citation>
    <scope>NUCLEOTIDE SEQUENCE [LARGE SCALE GENOMIC DNA]</scope>
    <source>
        <strain evidence="3">NBRC 102146</strain>
    </source>
</reference>
<sequence length="141" mass="15252">MRSLTLASTLVLAASAALVACATPREAYVRSPDAEKELARWLDGRVAGKPQTCLPSFRSQDMIVIDERTILFRDGANRVWRNDVNGPCSGLGRPGYALLTKQFGTGLCRGEIAQVVDTLNGFTVGTCSLGDFVPYTGPMRR</sequence>
<name>A0ABQ5Z5A2_9SPHN</name>